<reference evidence="1" key="1">
    <citation type="journal article" date="2014" name="Int. J. Syst. Evol. Microbiol.">
        <title>Complete genome sequence of Corynebacterium casei LMG S-19264T (=DSM 44701T), isolated from a smear-ripened cheese.</title>
        <authorList>
            <consortium name="US DOE Joint Genome Institute (JGI-PGF)"/>
            <person name="Walter F."/>
            <person name="Albersmeier A."/>
            <person name="Kalinowski J."/>
            <person name="Ruckert C."/>
        </authorList>
    </citation>
    <scope>NUCLEOTIDE SEQUENCE</scope>
    <source>
        <strain evidence="1">CGMCC 1.15152</strain>
    </source>
</reference>
<dbReference type="AlphaFoldDB" id="A0A916Y086"/>
<comment type="caution">
    <text evidence="1">The sequence shown here is derived from an EMBL/GenBank/DDBJ whole genome shotgun (WGS) entry which is preliminary data.</text>
</comment>
<accession>A0A916Y086</accession>
<dbReference type="Pfam" id="PF06224">
    <property type="entry name" value="AlkZ-like"/>
    <property type="match status" value="1"/>
</dbReference>
<dbReference type="PANTHER" id="PTHR38479:SF2">
    <property type="entry name" value="WINGED HELIX DNA-BINDING DOMAIN-CONTAINING PROTEIN"/>
    <property type="match status" value="1"/>
</dbReference>
<evidence type="ECO:0000313" key="1">
    <source>
        <dbReference type="EMBL" id="GGD25043.1"/>
    </source>
</evidence>
<protein>
    <recommendedName>
        <fullName evidence="3">Winged helix DNA-binding domain-containing protein</fullName>
    </recommendedName>
</protein>
<evidence type="ECO:0008006" key="3">
    <source>
        <dbReference type="Google" id="ProtNLM"/>
    </source>
</evidence>
<sequence>MQTLTSTHARRIRWSNHLLGGSDLSPTQVVDRAVALQGQDLPGVLRAIAMRSRPGTTIDDVRAAFDRGELVRSWPARGTLFATTPARLRSLLALTGDRIHRSTLRRREQLHLTDAVLGRARDAVLPYLPLTRPEALELWAKAGIDTREGRGYHLIFHHAVAGIWHWGGFRDDEQLLTTTTPSAPTAGSITDDPLPEIVRGLVTARGPMTTDDLVWWLKLPKTQIRRATDGLIEVSVDGTPAWLASEAAADPGDTGISFVPAFDEWILGYGDRSLAASDVMRKALVPGNNGVFRPAVVVDGVAVGTWRGRAKSRPDPTFEFVEKVPVATRRRISDALAAWPLA</sequence>
<dbReference type="InterPro" id="IPR009351">
    <property type="entry name" value="AlkZ-like"/>
</dbReference>
<name>A0A916Y086_9MICO</name>
<gene>
    <name evidence="1" type="ORF">GCM10010915_01250</name>
</gene>
<dbReference type="Proteomes" id="UP000633205">
    <property type="component" value="Unassembled WGS sequence"/>
</dbReference>
<dbReference type="EMBL" id="BMHO01000001">
    <property type="protein sequence ID" value="GGD25043.1"/>
    <property type="molecule type" value="Genomic_DNA"/>
</dbReference>
<dbReference type="PANTHER" id="PTHR38479">
    <property type="entry name" value="LMO0824 PROTEIN"/>
    <property type="match status" value="1"/>
</dbReference>
<evidence type="ECO:0000313" key="2">
    <source>
        <dbReference type="Proteomes" id="UP000633205"/>
    </source>
</evidence>
<organism evidence="1 2">
    <name type="scientific">Microbacterium faecale</name>
    <dbReference type="NCBI Taxonomy" id="1804630"/>
    <lineage>
        <taxon>Bacteria</taxon>
        <taxon>Bacillati</taxon>
        <taxon>Actinomycetota</taxon>
        <taxon>Actinomycetes</taxon>
        <taxon>Micrococcales</taxon>
        <taxon>Microbacteriaceae</taxon>
        <taxon>Microbacterium</taxon>
    </lineage>
</organism>
<keyword evidence="2" id="KW-1185">Reference proteome</keyword>
<reference evidence="1" key="2">
    <citation type="submission" date="2020-09" db="EMBL/GenBank/DDBJ databases">
        <authorList>
            <person name="Sun Q."/>
            <person name="Zhou Y."/>
        </authorList>
    </citation>
    <scope>NUCLEOTIDE SEQUENCE</scope>
    <source>
        <strain evidence="1">CGMCC 1.15152</strain>
    </source>
</reference>
<dbReference type="RefSeq" id="WP_188710399.1">
    <property type="nucleotide sequence ID" value="NZ_BMHO01000001.1"/>
</dbReference>
<proteinExistence type="predicted"/>